<dbReference type="NCBIfam" id="TIGR00055">
    <property type="entry name" value="uppS"/>
    <property type="match status" value="1"/>
</dbReference>
<dbReference type="PANTHER" id="PTHR10291:SF43">
    <property type="entry name" value="DEHYDRODOLICHYL DIPHOSPHATE SYNTHASE COMPLEX SUBUNIT DHDDS"/>
    <property type="match status" value="1"/>
</dbReference>
<protein>
    <recommendedName>
        <fullName evidence="3">Isoprenyl transferase</fullName>
        <ecNumber evidence="3">2.5.1.-</ecNumber>
    </recommendedName>
</protein>
<dbReference type="InterPro" id="IPR001441">
    <property type="entry name" value="UPP_synth-like"/>
</dbReference>
<keyword evidence="1 3" id="KW-0808">Transferase</keyword>
<feature type="active site" evidence="3">
    <location>
        <position position="69"/>
    </location>
</feature>
<evidence type="ECO:0000313" key="6">
    <source>
        <dbReference type="Proteomes" id="UP001595913"/>
    </source>
</evidence>
<evidence type="ECO:0000256" key="1">
    <source>
        <dbReference type="ARBA" id="ARBA00022679"/>
    </source>
</evidence>
<evidence type="ECO:0000313" key="5">
    <source>
        <dbReference type="EMBL" id="MFC4651080.1"/>
    </source>
</evidence>
<dbReference type="HAMAP" id="MF_01139">
    <property type="entry name" value="ISPT"/>
    <property type="match status" value="1"/>
</dbReference>
<evidence type="ECO:0000256" key="3">
    <source>
        <dbReference type="HAMAP-Rule" id="MF_01139"/>
    </source>
</evidence>
<comment type="caution">
    <text evidence="3">Lacks conserved residue(s) required for the propagation of feature annotation.</text>
</comment>
<dbReference type="InterPro" id="IPR036424">
    <property type="entry name" value="UPP_synth-like_sf"/>
</dbReference>
<dbReference type="SUPFAM" id="SSF64005">
    <property type="entry name" value="Undecaprenyl diphosphate synthase"/>
    <property type="match status" value="1"/>
</dbReference>
<evidence type="ECO:0000256" key="4">
    <source>
        <dbReference type="SAM" id="MobiDB-lite"/>
    </source>
</evidence>
<dbReference type="RefSeq" id="WP_381187654.1">
    <property type="nucleotide sequence ID" value="NZ_JBHSFR010000067.1"/>
</dbReference>
<name>A0ABV9JC73_9ACTN</name>
<feature type="region of interest" description="Disordered" evidence="4">
    <location>
        <begin position="22"/>
        <end position="47"/>
    </location>
</feature>
<dbReference type="PANTHER" id="PTHR10291">
    <property type="entry name" value="DEHYDRODOLICHYL DIPHOSPHATE SYNTHASE FAMILY MEMBER"/>
    <property type="match status" value="1"/>
</dbReference>
<reference evidence="6" key="1">
    <citation type="journal article" date="2019" name="Int. J. Syst. Evol. Microbiol.">
        <title>The Global Catalogue of Microorganisms (GCM) 10K type strain sequencing project: providing services to taxonomists for standard genome sequencing and annotation.</title>
        <authorList>
            <consortium name="The Broad Institute Genomics Platform"/>
            <consortium name="The Broad Institute Genome Sequencing Center for Infectious Disease"/>
            <person name="Wu L."/>
            <person name="Ma J."/>
        </authorList>
    </citation>
    <scope>NUCLEOTIDE SEQUENCE [LARGE SCALE GENOMIC DNA]</scope>
    <source>
        <strain evidence="6">CGMCC 4.7117</strain>
    </source>
</reference>
<feature type="binding site" evidence="3">
    <location>
        <begin position="234"/>
        <end position="236"/>
    </location>
    <ligand>
        <name>substrate</name>
    </ligand>
</feature>
<comment type="similarity">
    <text evidence="2">Belongs to the UPP synthase family. Z-FPP synthase subfamily.</text>
</comment>
<comment type="function">
    <text evidence="3">Catalyzes the condensation of isopentenyl diphosphate (IPP) with allylic pyrophosphates generating different type of terpenoids.</text>
</comment>
<keyword evidence="6" id="KW-1185">Reference proteome</keyword>
<sequence length="279" mass="30027">MVPGAPGGDPSECASRACAAGPVSRPAGVDANPPPNHGRNHVNPPHQLNEPIFASALSATPGHIGVIMDGNRRWAREHRATIQAAYAVGAARLIEFLSWCDDAGVTTVTAWLINESNVTNRPAEEVSALLRVIEALMWGIVEQRRWRLAVTGDLSLLPDALSASCLRAVEATDGFNGPVLICGIGHSGRISIVAAIKALTVAASDVTPEAVTAHLAQNHQPELDLVIRSSGEQRMSDMSIWQAAWAELYFSDCLWPDYSRADFDRALDFYASRQRRFGG</sequence>
<feature type="binding site" evidence="3">
    <location>
        <position position="247"/>
    </location>
    <ligand>
        <name>Mg(2+)</name>
        <dbReference type="ChEBI" id="CHEBI:18420"/>
    </ligand>
</feature>
<dbReference type="Proteomes" id="UP001595913">
    <property type="component" value="Unassembled WGS sequence"/>
</dbReference>
<proteinExistence type="inferred from homology"/>
<accession>A0ABV9JC73</accession>
<dbReference type="EC" id="2.5.1.-" evidence="3"/>
<organism evidence="5 6">
    <name type="scientific">Streptomyces mangrovi</name>
    <dbReference type="NCBI Taxonomy" id="1206892"/>
    <lineage>
        <taxon>Bacteria</taxon>
        <taxon>Bacillati</taxon>
        <taxon>Actinomycetota</taxon>
        <taxon>Actinomycetes</taxon>
        <taxon>Kitasatosporales</taxon>
        <taxon>Streptomycetaceae</taxon>
        <taxon>Streptomyces</taxon>
    </lineage>
</organism>
<evidence type="ECO:0000256" key="2">
    <source>
        <dbReference type="ARBA" id="ARBA00038453"/>
    </source>
</evidence>
<keyword evidence="3" id="KW-0479">Metal-binding</keyword>
<feature type="binding site" evidence="3">
    <location>
        <position position="121"/>
    </location>
    <ligand>
        <name>substrate</name>
    </ligand>
</feature>
<feature type="binding site" evidence="3">
    <location>
        <position position="74"/>
    </location>
    <ligand>
        <name>substrate</name>
    </ligand>
</feature>
<dbReference type="CDD" id="cd00475">
    <property type="entry name" value="Cis_IPPS"/>
    <property type="match status" value="1"/>
</dbReference>
<feature type="active site" description="Proton acceptor" evidence="3">
    <location>
        <position position="117"/>
    </location>
</feature>
<comment type="cofactor">
    <cofactor evidence="3">
        <name>Mg(2+)</name>
        <dbReference type="ChEBI" id="CHEBI:18420"/>
    </cofactor>
    <text evidence="3">Binds 2 magnesium ions per subunit.</text>
</comment>
<feature type="binding site" evidence="3">
    <location>
        <begin position="70"/>
        <end position="73"/>
    </location>
    <ligand>
        <name>substrate</name>
    </ligand>
</feature>
<dbReference type="GO" id="GO:0016740">
    <property type="term" value="F:transferase activity"/>
    <property type="evidence" value="ECO:0007669"/>
    <property type="project" value="UniProtKB-KW"/>
</dbReference>
<feature type="binding site" evidence="3">
    <location>
        <position position="69"/>
    </location>
    <ligand>
        <name>Mg(2+)</name>
        <dbReference type="ChEBI" id="CHEBI:18420"/>
    </ligand>
</feature>
<comment type="caution">
    <text evidence="5">The sequence shown here is derived from an EMBL/GenBank/DDBJ whole genome shotgun (WGS) entry which is preliminary data.</text>
</comment>
<dbReference type="Pfam" id="PF01255">
    <property type="entry name" value="Prenyltransf"/>
    <property type="match status" value="1"/>
</dbReference>
<keyword evidence="3" id="KW-0460">Magnesium</keyword>
<gene>
    <name evidence="5" type="primary">uppS</name>
    <name evidence="5" type="ORF">ACFPEU_55240</name>
</gene>
<dbReference type="Gene3D" id="3.40.1180.10">
    <property type="entry name" value="Decaprenyl diphosphate synthase-like"/>
    <property type="match status" value="1"/>
</dbReference>
<feature type="binding site" evidence="3">
    <location>
        <position position="228"/>
    </location>
    <ligand>
        <name>substrate</name>
    </ligand>
</feature>
<dbReference type="EMBL" id="JBHSFR010000067">
    <property type="protein sequence ID" value="MFC4651080.1"/>
    <property type="molecule type" value="Genomic_DNA"/>
</dbReference>
<comment type="subunit">
    <text evidence="3">Homodimer.</text>
</comment>